<dbReference type="GeneID" id="54574588"/>
<name>A0A6A6IS49_9PLEO</name>
<dbReference type="RefSeq" id="XP_033687646.1">
    <property type="nucleotide sequence ID" value="XM_033821258.1"/>
</dbReference>
<organism evidence="2 3">
    <name type="scientific">Trematosphaeria pertusa</name>
    <dbReference type="NCBI Taxonomy" id="390896"/>
    <lineage>
        <taxon>Eukaryota</taxon>
        <taxon>Fungi</taxon>
        <taxon>Dikarya</taxon>
        <taxon>Ascomycota</taxon>
        <taxon>Pezizomycotina</taxon>
        <taxon>Dothideomycetes</taxon>
        <taxon>Pleosporomycetidae</taxon>
        <taxon>Pleosporales</taxon>
        <taxon>Massarineae</taxon>
        <taxon>Trematosphaeriaceae</taxon>
        <taxon>Trematosphaeria</taxon>
    </lineage>
</organism>
<evidence type="ECO:0000313" key="3">
    <source>
        <dbReference type="Proteomes" id="UP000800094"/>
    </source>
</evidence>
<feature type="compositionally biased region" description="Polar residues" evidence="1">
    <location>
        <begin position="26"/>
        <end position="38"/>
    </location>
</feature>
<keyword evidence="3" id="KW-1185">Reference proteome</keyword>
<dbReference type="AlphaFoldDB" id="A0A6A6IS49"/>
<accession>A0A6A6IS49</accession>
<reference evidence="2" key="1">
    <citation type="journal article" date="2020" name="Stud. Mycol.">
        <title>101 Dothideomycetes genomes: a test case for predicting lifestyles and emergence of pathogens.</title>
        <authorList>
            <person name="Haridas S."/>
            <person name="Albert R."/>
            <person name="Binder M."/>
            <person name="Bloem J."/>
            <person name="Labutti K."/>
            <person name="Salamov A."/>
            <person name="Andreopoulos B."/>
            <person name="Baker S."/>
            <person name="Barry K."/>
            <person name="Bills G."/>
            <person name="Bluhm B."/>
            <person name="Cannon C."/>
            <person name="Castanera R."/>
            <person name="Culley D."/>
            <person name="Daum C."/>
            <person name="Ezra D."/>
            <person name="Gonzalez J."/>
            <person name="Henrissat B."/>
            <person name="Kuo A."/>
            <person name="Liang C."/>
            <person name="Lipzen A."/>
            <person name="Lutzoni F."/>
            <person name="Magnuson J."/>
            <person name="Mondo S."/>
            <person name="Nolan M."/>
            <person name="Ohm R."/>
            <person name="Pangilinan J."/>
            <person name="Park H.-J."/>
            <person name="Ramirez L."/>
            <person name="Alfaro M."/>
            <person name="Sun H."/>
            <person name="Tritt A."/>
            <person name="Yoshinaga Y."/>
            <person name="Zwiers L.-H."/>
            <person name="Turgeon B."/>
            <person name="Goodwin S."/>
            <person name="Spatafora J."/>
            <person name="Crous P."/>
            <person name="Grigoriev I."/>
        </authorList>
    </citation>
    <scope>NUCLEOTIDE SEQUENCE</scope>
    <source>
        <strain evidence="2">CBS 122368</strain>
    </source>
</reference>
<dbReference type="Proteomes" id="UP000800094">
    <property type="component" value="Unassembled WGS sequence"/>
</dbReference>
<proteinExistence type="predicted"/>
<sequence length="159" mass="18166">MHDTSEKPTSFDVFHRSVPAQRKDVSSSFRPQPKSMTQWLDPRKGSWHPSCTKGLTNAGDTRFCPSAPIPRYLPGLRRLTTAMADQERHDKHLIDGERRWFSMTCTSCHHQLEATRMLDSWQPPTTSFIVLFLPGMRQAGNDQGTVWPDQLHTVPHSRG</sequence>
<evidence type="ECO:0000313" key="2">
    <source>
        <dbReference type="EMBL" id="KAF2252642.1"/>
    </source>
</evidence>
<evidence type="ECO:0000256" key="1">
    <source>
        <dbReference type="SAM" id="MobiDB-lite"/>
    </source>
</evidence>
<feature type="region of interest" description="Disordered" evidence="1">
    <location>
        <begin position="1"/>
        <end position="43"/>
    </location>
</feature>
<gene>
    <name evidence="2" type="ORF">BU26DRAFT_260472</name>
</gene>
<dbReference type="EMBL" id="ML987192">
    <property type="protein sequence ID" value="KAF2252642.1"/>
    <property type="molecule type" value="Genomic_DNA"/>
</dbReference>
<protein>
    <submittedName>
        <fullName evidence="2">Uncharacterized protein</fullName>
    </submittedName>
</protein>